<dbReference type="InterPro" id="IPR007391">
    <property type="entry name" value="Vancomycin_resist_VanW"/>
</dbReference>
<reference evidence="3" key="1">
    <citation type="submission" date="2023-07" db="EMBL/GenBank/DDBJ databases">
        <title>Conexibacter stalactiti sp. nov., isolated from stalactites in a lava cave and emended description of the genus Conexibacter.</title>
        <authorList>
            <person name="Lee S.D."/>
        </authorList>
    </citation>
    <scope>NUCLEOTIDE SEQUENCE [LARGE SCALE GENOMIC DNA]</scope>
    <source>
        <strain evidence="3">KCTC 39840</strain>
    </source>
</reference>
<accession>A0ABU4HP49</accession>
<keyword evidence="3" id="KW-1185">Reference proteome</keyword>
<evidence type="ECO:0000259" key="1">
    <source>
        <dbReference type="Pfam" id="PF12229"/>
    </source>
</evidence>
<organism evidence="2 3">
    <name type="scientific">Conexibacter stalactiti</name>
    <dbReference type="NCBI Taxonomy" id="1940611"/>
    <lineage>
        <taxon>Bacteria</taxon>
        <taxon>Bacillati</taxon>
        <taxon>Actinomycetota</taxon>
        <taxon>Thermoleophilia</taxon>
        <taxon>Solirubrobacterales</taxon>
        <taxon>Conexibacteraceae</taxon>
        <taxon>Conexibacter</taxon>
    </lineage>
</organism>
<evidence type="ECO:0000313" key="3">
    <source>
        <dbReference type="Proteomes" id="UP001284601"/>
    </source>
</evidence>
<dbReference type="Pfam" id="PF04294">
    <property type="entry name" value="VanW"/>
    <property type="match status" value="1"/>
</dbReference>
<proteinExistence type="predicted"/>
<feature type="domain" description="YoaR-like putative peptidoglycan binding" evidence="1">
    <location>
        <begin position="59"/>
        <end position="173"/>
    </location>
</feature>
<dbReference type="RefSeq" id="WP_318596083.1">
    <property type="nucleotide sequence ID" value="NZ_JAWSTH010000009.1"/>
</dbReference>
<dbReference type="EMBL" id="JAWSTH010000009">
    <property type="protein sequence ID" value="MDW5593824.1"/>
    <property type="molecule type" value="Genomic_DNA"/>
</dbReference>
<dbReference type="Proteomes" id="UP001284601">
    <property type="component" value="Unassembled WGS sequence"/>
</dbReference>
<protein>
    <submittedName>
        <fullName evidence="2">VanW family protein</fullName>
    </submittedName>
</protein>
<comment type="caution">
    <text evidence="2">The sequence shown here is derived from an EMBL/GenBank/DDBJ whole genome shotgun (WGS) entry which is preliminary data.</text>
</comment>
<gene>
    <name evidence="2" type="ORF">R7226_05735</name>
</gene>
<dbReference type="InterPro" id="IPR052913">
    <property type="entry name" value="Glycopeptide_resist_protein"/>
</dbReference>
<sequence length="536" mass="56687">MLAIPFVVRLTHGGEALPGTTVAGIDVAGMDAAALRARLRPLANPRRAVVVLAGEERLTVRPADAGYRLDLDATVQRALDAGRDGALGGLPATVAGLLSERDVALDADVDRVALRRTVETLARRVDEPSFPGALKISDDGLDVTAEPPRAGRLLDREQLRARLRRALLERSSGPLRVAVRATPVVSAEEVDAIATEAGDYLASPLTLLGAGAPFQVGRAELARALVLEPLDDGSEVRLGVDDEAVAAIVARFAHARDRPPRDARVSAGAGGVVVDGKEDLTWRPRAADVSIVPARAGRAVQQKRLATAIARAVRDGSHNARVPTRRVAPEVTTREARSADRLIGTFTTYYEPGQPRVTNIQTMARAVDGTVIAPGGQFSLNGIVGERTRAKGYLPAPFIADGRLVPSVGGGVSQFATTTYNAAYFAGLQLDTSQPHSLFIDRYPAGREATLNHPDIDLAWTNDTDAPVLVRAAAGDTSVTVSLYGDNGGRVVSAVTGARRPVPGGDFSIEVTRVVRRPGGDTERTPRTTTYDLLDE</sequence>
<evidence type="ECO:0000313" key="2">
    <source>
        <dbReference type="EMBL" id="MDW5593824.1"/>
    </source>
</evidence>
<dbReference type="PANTHER" id="PTHR35788">
    <property type="entry name" value="EXPORTED PROTEIN-RELATED"/>
    <property type="match status" value="1"/>
</dbReference>
<dbReference type="PANTHER" id="PTHR35788:SF1">
    <property type="entry name" value="EXPORTED PROTEIN"/>
    <property type="match status" value="1"/>
</dbReference>
<name>A0ABU4HP49_9ACTN</name>
<dbReference type="Pfam" id="PF12229">
    <property type="entry name" value="PG_binding_4"/>
    <property type="match status" value="1"/>
</dbReference>
<dbReference type="InterPro" id="IPR022029">
    <property type="entry name" value="YoaR-like_PG-bd"/>
</dbReference>